<evidence type="ECO:0000313" key="4">
    <source>
        <dbReference type="Proteomes" id="UP000544872"/>
    </source>
</evidence>
<dbReference type="Pfam" id="PF26343">
    <property type="entry name" value="VapC50_C"/>
    <property type="match status" value="1"/>
</dbReference>
<sequence>MAAGRFTVVLDACVLYPAPLRDLLMQLTAADLFRARWTDQIHAEWMRNLLANRPDLKRADLERVRDLMNLHARDSLVSGHEALIGLVQNCPDADDRHVIAAAYHAQADAIVTFNLKDFPAAALEPYGLEAIHPDDFLRYQLDLDLARVLEAVRTCRARLKNPPKSVSDYLDTLEAQSLPKTVAELRRYGAIL</sequence>
<accession>A0A7W9ZIE7</accession>
<dbReference type="SUPFAM" id="SSF88723">
    <property type="entry name" value="PIN domain-like"/>
    <property type="match status" value="1"/>
</dbReference>
<gene>
    <name evidence="3" type="ORF">FHS48_003483</name>
</gene>
<dbReference type="InterPro" id="IPR029060">
    <property type="entry name" value="PIN-like_dom_sf"/>
</dbReference>
<evidence type="ECO:0000259" key="1">
    <source>
        <dbReference type="Pfam" id="PF13470"/>
    </source>
</evidence>
<dbReference type="AlphaFoldDB" id="A0A7W9ZIE7"/>
<comment type="caution">
    <text evidence="3">The sequence shown here is derived from an EMBL/GenBank/DDBJ whole genome shotgun (WGS) entry which is preliminary data.</text>
</comment>
<dbReference type="InterPro" id="IPR002716">
    <property type="entry name" value="PIN_dom"/>
</dbReference>
<protein>
    <submittedName>
        <fullName evidence="3">Putative nucleic acid-binding protein</fullName>
    </submittedName>
</protein>
<dbReference type="Pfam" id="PF13470">
    <property type="entry name" value="PIN_3"/>
    <property type="match status" value="1"/>
</dbReference>
<reference evidence="3 4" key="1">
    <citation type="submission" date="2020-08" db="EMBL/GenBank/DDBJ databases">
        <title>Genomic Encyclopedia of Type Strains, Phase IV (KMG-IV): sequencing the most valuable type-strain genomes for metagenomic binning, comparative biology and taxonomic classification.</title>
        <authorList>
            <person name="Goeker M."/>
        </authorList>
    </citation>
    <scope>NUCLEOTIDE SEQUENCE [LARGE SCALE GENOMIC DNA]</scope>
    <source>
        <strain evidence="3 4">DSM 11590</strain>
    </source>
</reference>
<name>A0A7W9ZIE7_NOVIT</name>
<organism evidence="3 4">
    <name type="scientific">Novispirillum itersonii</name>
    <name type="common">Aquaspirillum itersonii</name>
    <dbReference type="NCBI Taxonomy" id="189"/>
    <lineage>
        <taxon>Bacteria</taxon>
        <taxon>Pseudomonadati</taxon>
        <taxon>Pseudomonadota</taxon>
        <taxon>Alphaproteobacteria</taxon>
        <taxon>Rhodospirillales</taxon>
        <taxon>Novispirillaceae</taxon>
        <taxon>Novispirillum</taxon>
    </lineage>
</organism>
<feature type="domain" description="PIN" evidence="1">
    <location>
        <begin position="8"/>
        <end position="115"/>
    </location>
</feature>
<evidence type="ECO:0000259" key="2">
    <source>
        <dbReference type="Pfam" id="PF26343"/>
    </source>
</evidence>
<proteinExistence type="predicted"/>
<keyword evidence="4" id="KW-1185">Reference proteome</keyword>
<dbReference type="Proteomes" id="UP000544872">
    <property type="component" value="Unassembled WGS sequence"/>
</dbReference>
<evidence type="ECO:0000313" key="3">
    <source>
        <dbReference type="EMBL" id="MBB6212036.1"/>
    </source>
</evidence>
<dbReference type="RefSeq" id="WP_184265337.1">
    <property type="nucleotide sequence ID" value="NZ_JACIIX010000016.1"/>
</dbReference>
<feature type="domain" description="VapC50 C-terminal" evidence="2">
    <location>
        <begin position="133"/>
        <end position="187"/>
    </location>
</feature>
<dbReference type="EMBL" id="JACIIX010000016">
    <property type="protein sequence ID" value="MBB6212036.1"/>
    <property type="molecule type" value="Genomic_DNA"/>
</dbReference>
<dbReference type="InterPro" id="IPR058652">
    <property type="entry name" value="VapC50_C"/>
</dbReference>